<evidence type="ECO:0000313" key="3">
    <source>
        <dbReference type="Proteomes" id="UP001142372"/>
    </source>
</evidence>
<proteinExistence type="predicted"/>
<accession>A0A9W6H6T9</accession>
<reference evidence="2" key="1">
    <citation type="journal article" date="2014" name="Int. J. Syst. Evol. Microbiol.">
        <title>Complete genome sequence of Corynebacterium casei LMG S-19264T (=DSM 44701T), isolated from a smear-ripened cheese.</title>
        <authorList>
            <consortium name="US DOE Joint Genome Institute (JGI-PGF)"/>
            <person name="Walter F."/>
            <person name="Albersmeier A."/>
            <person name="Kalinowski J."/>
            <person name="Ruckert C."/>
        </authorList>
    </citation>
    <scope>NUCLEOTIDE SEQUENCE</scope>
    <source>
        <strain evidence="2">VKM Ac-1401</strain>
    </source>
</reference>
<feature type="domain" description="N-acetyltransferase" evidence="1">
    <location>
        <begin position="3"/>
        <end position="188"/>
    </location>
</feature>
<organism evidence="2 3">
    <name type="scientific">Leifsonia poae</name>
    <dbReference type="NCBI Taxonomy" id="110933"/>
    <lineage>
        <taxon>Bacteria</taxon>
        <taxon>Bacillati</taxon>
        <taxon>Actinomycetota</taxon>
        <taxon>Actinomycetes</taxon>
        <taxon>Micrococcales</taxon>
        <taxon>Microbacteriaceae</taxon>
        <taxon>Leifsonia</taxon>
    </lineage>
</organism>
<dbReference type="GO" id="GO:0016747">
    <property type="term" value="F:acyltransferase activity, transferring groups other than amino-acyl groups"/>
    <property type="evidence" value="ECO:0007669"/>
    <property type="project" value="InterPro"/>
</dbReference>
<dbReference type="RefSeq" id="WP_271175184.1">
    <property type="nucleotide sequence ID" value="NZ_BAAAJO010000001.1"/>
</dbReference>
<dbReference type="CDD" id="cd04301">
    <property type="entry name" value="NAT_SF"/>
    <property type="match status" value="1"/>
</dbReference>
<dbReference type="PROSITE" id="PS51186">
    <property type="entry name" value="GNAT"/>
    <property type="match status" value="1"/>
</dbReference>
<protein>
    <submittedName>
        <fullName evidence="2">N-acetyltransferase</fullName>
    </submittedName>
</protein>
<keyword evidence="3" id="KW-1185">Reference proteome</keyword>
<reference evidence="2" key="2">
    <citation type="submission" date="2023-01" db="EMBL/GenBank/DDBJ databases">
        <authorList>
            <person name="Sun Q."/>
            <person name="Evtushenko L."/>
        </authorList>
    </citation>
    <scope>NUCLEOTIDE SEQUENCE</scope>
    <source>
        <strain evidence="2">VKM Ac-1401</strain>
    </source>
</reference>
<sequence length="188" mass="20907">MSIDVLPATGRWDDFAAFMVPRKPGGGGCVCMSYRDARLAMPERVEYMHDECSREPGPGVLVYVDEKVAGWCSVAPKSTYRRLMHSRTIPHLDEELDPWSIVCFVVRGGFRKRGLMHELLDGAVEHARASGAAIVEGYPVDTDGDRVDVISGYVGTVKLFEAHGFTRHQLTDAHSGGAQRWVMRRDLT</sequence>
<dbReference type="Gene3D" id="3.40.630.30">
    <property type="match status" value="1"/>
</dbReference>
<dbReference type="InterPro" id="IPR000182">
    <property type="entry name" value="GNAT_dom"/>
</dbReference>
<dbReference type="EMBL" id="BSEN01000001">
    <property type="protein sequence ID" value="GLJ74469.1"/>
    <property type="molecule type" value="Genomic_DNA"/>
</dbReference>
<dbReference type="AlphaFoldDB" id="A0A9W6H6T9"/>
<dbReference type="Pfam" id="PF00583">
    <property type="entry name" value="Acetyltransf_1"/>
    <property type="match status" value="1"/>
</dbReference>
<evidence type="ECO:0000313" key="2">
    <source>
        <dbReference type="EMBL" id="GLJ74469.1"/>
    </source>
</evidence>
<dbReference type="InterPro" id="IPR016181">
    <property type="entry name" value="Acyl_CoA_acyltransferase"/>
</dbReference>
<comment type="caution">
    <text evidence="2">The sequence shown here is derived from an EMBL/GenBank/DDBJ whole genome shotgun (WGS) entry which is preliminary data.</text>
</comment>
<dbReference type="SUPFAM" id="SSF55729">
    <property type="entry name" value="Acyl-CoA N-acyltransferases (Nat)"/>
    <property type="match status" value="1"/>
</dbReference>
<gene>
    <name evidence="2" type="ORF">GCM10017584_00420</name>
</gene>
<evidence type="ECO:0000259" key="1">
    <source>
        <dbReference type="PROSITE" id="PS51186"/>
    </source>
</evidence>
<dbReference type="Proteomes" id="UP001142372">
    <property type="component" value="Unassembled WGS sequence"/>
</dbReference>
<name>A0A9W6H6T9_9MICO</name>